<reference evidence="2" key="1">
    <citation type="submission" date="2018-01" db="EMBL/GenBank/DDBJ databases">
        <title>An insight into the sialome of Amazonian anophelines.</title>
        <authorList>
            <person name="Ribeiro J.M."/>
            <person name="Scarpassa V."/>
            <person name="Calvo E."/>
        </authorList>
    </citation>
    <scope>NUCLEOTIDE SEQUENCE</scope>
    <source>
        <tissue evidence="2">Salivary glands</tissue>
    </source>
</reference>
<sequence length="105" mass="11847">MLDGWQLIILYSFAACSKSTLCVETSSYAFETSSVIISNILYETLEHTHAKKTRQKLVERSTLSSTAKPIRREVAAASDRWSVAILDGGSSSWHNQEWRFGRDGY</sequence>
<proteinExistence type="predicted"/>
<name>A0A2M4B0H5_9DIPT</name>
<accession>A0A2M4B0H5</accession>
<protein>
    <submittedName>
        <fullName evidence="2">Putative secreted protein</fullName>
    </submittedName>
</protein>
<dbReference type="AlphaFoldDB" id="A0A2M4B0H5"/>
<evidence type="ECO:0000256" key="1">
    <source>
        <dbReference type="SAM" id="SignalP"/>
    </source>
</evidence>
<dbReference type="EMBL" id="GGFK01013218">
    <property type="protein sequence ID" value="MBW46539.1"/>
    <property type="molecule type" value="Transcribed_RNA"/>
</dbReference>
<feature type="signal peptide" evidence="1">
    <location>
        <begin position="1"/>
        <end position="22"/>
    </location>
</feature>
<organism evidence="2">
    <name type="scientific">Anopheles triannulatus</name>
    <dbReference type="NCBI Taxonomy" id="58253"/>
    <lineage>
        <taxon>Eukaryota</taxon>
        <taxon>Metazoa</taxon>
        <taxon>Ecdysozoa</taxon>
        <taxon>Arthropoda</taxon>
        <taxon>Hexapoda</taxon>
        <taxon>Insecta</taxon>
        <taxon>Pterygota</taxon>
        <taxon>Neoptera</taxon>
        <taxon>Endopterygota</taxon>
        <taxon>Diptera</taxon>
        <taxon>Nematocera</taxon>
        <taxon>Culicoidea</taxon>
        <taxon>Culicidae</taxon>
        <taxon>Anophelinae</taxon>
        <taxon>Anopheles</taxon>
    </lineage>
</organism>
<evidence type="ECO:0000313" key="2">
    <source>
        <dbReference type="EMBL" id="MBW46539.1"/>
    </source>
</evidence>
<feature type="chain" id="PRO_5014610706" evidence="1">
    <location>
        <begin position="23"/>
        <end position="105"/>
    </location>
</feature>
<keyword evidence="1" id="KW-0732">Signal</keyword>